<dbReference type="AlphaFoldDB" id="A0A853JF65"/>
<sequence length="87" mass="9330">MLGPRERGYLRAGYHADVVVIDPERFAPRADYVRPRRLSAGVEHALINGTRAIAAGRLTGAASARALRHRPPAVACPIEPEPGAPEP</sequence>
<reference evidence="1 2" key="1">
    <citation type="submission" date="2020-07" db="EMBL/GenBank/DDBJ databases">
        <title>Luteimonas sp. SJ-92.</title>
        <authorList>
            <person name="Huang X.-X."/>
            <person name="Xu L."/>
            <person name="Sun J.-Q."/>
        </authorList>
    </citation>
    <scope>NUCLEOTIDE SEQUENCE [LARGE SCALE GENOMIC DNA]</scope>
    <source>
        <strain evidence="1 2">SJ-92</strain>
    </source>
</reference>
<dbReference type="Proteomes" id="UP000578091">
    <property type="component" value="Unassembled WGS sequence"/>
</dbReference>
<evidence type="ECO:0000313" key="1">
    <source>
        <dbReference type="EMBL" id="NZA27249.1"/>
    </source>
</evidence>
<evidence type="ECO:0000313" key="2">
    <source>
        <dbReference type="Proteomes" id="UP000578091"/>
    </source>
</evidence>
<protein>
    <recommendedName>
        <fullName evidence="3">Amidohydrolase 3 domain-containing protein</fullName>
    </recommendedName>
</protein>
<keyword evidence="2" id="KW-1185">Reference proteome</keyword>
<dbReference type="InterPro" id="IPR011059">
    <property type="entry name" value="Metal-dep_hydrolase_composite"/>
</dbReference>
<dbReference type="EMBL" id="JACCKA010000073">
    <property type="protein sequence ID" value="NZA27249.1"/>
    <property type="molecule type" value="Genomic_DNA"/>
</dbReference>
<gene>
    <name evidence="1" type="ORF">H0E84_12735</name>
</gene>
<accession>A0A853JF65</accession>
<dbReference type="RefSeq" id="WP_180679025.1">
    <property type="nucleotide sequence ID" value="NZ_JACCKA010000073.1"/>
</dbReference>
<comment type="caution">
    <text evidence="1">The sequence shown here is derived from an EMBL/GenBank/DDBJ whole genome shotgun (WGS) entry which is preliminary data.</text>
</comment>
<evidence type="ECO:0008006" key="3">
    <source>
        <dbReference type="Google" id="ProtNLM"/>
    </source>
</evidence>
<proteinExistence type="predicted"/>
<organism evidence="1 2">
    <name type="scientific">Luteimonas salinisoli</name>
    <dbReference type="NCBI Taxonomy" id="2752307"/>
    <lineage>
        <taxon>Bacteria</taxon>
        <taxon>Pseudomonadati</taxon>
        <taxon>Pseudomonadota</taxon>
        <taxon>Gammaproteobacteria</taxon>
        <taxon>Lysobacterales</taxon>
        <taxon>Lysobacteraceae</taxon>
        <taxon>Luteimonas</taxon>
    </lineage>
</organism>
<name>A0A853JF65_9GAMM</name>
<dbReference type="SUPFAM" id="SSF51338">
    <property type="entry name" value="Composite domain of metallo-dependent hydrolases"/>
    <property type="match status" value="1"/>
</dbReference>
<dbReference type="GO" id="GO:0016810">
    <property type="term" value="F:hydrolase activity, acting on carbon-nitrogen (but not peptide) bonds"/>
    <property type="evidence" value="ECO:0007669"/>
    <property type="project" value="InterPro"/>
</dbReference>